<gene>
    <name evidence="3" type="ORF">TCIL3000_11_12400</name>
</gene>
<sequence length="502" mass="53116">MSRSYMTVWCLALVLLAATGANCLYKLELMQVVHRSGVAPPPMATPDREKLCSPNGKSNCAAIANRGVQQLKDMGAHIAELYAQDGETEDSKTWLSPPYDPTAVYSQSLGSPVATRAATALLSGIYGAEEGGVAPVIISAAPSTDTLLNVNALPSFALENESGAEEFAREMEKVVSEQFPDASVIGDMGKEVGMGDACSATNAHVWCCHRLQQLVTMYSSVPNGGDGAPTVMKHAAQLQAVAAARNSALYGYVASDSLSAARGSLGQPLAQELLLGMRRKMLQGGDANHNHNRVMHYAHDTPIHTVLGHEATNAVPLAETFLIDLLRDSATGVYFVRLRYLAVETKPEASPAVASFPFRCLNAAGEPSATVSGDATTCPFDDFVRFVDSSKGASGVGAACHLEADTEERLQCRTAGPPTSPQCAQYRALCPAHACPDGHIYDTANGICYLRYVREDVMANGAAVSLAAVLIFVGVAFSVIVLHLCPLRCVRSSPLGEEDLKA</sequence>
<protein>
    <submittedName>
        <fullName evidence="3">Uncharacterized protein TCIL3000_11_12400</fullName>
    </submittedName>
</protein>
<feature type="signal peptide" evidence="2">
    <location>
        <begin position="1"/>
        <end position="21"/>
    </location>
</feature>
<keyword evidence="2" id="KW-0732">Signal</keyword>
<feature type="chain" id="PRO_5003410538" evidence="2">
    <location>
        <begin position="22"/>
        <end position="502"/>
    </location>
</feature>
<evidence type="ECO:0000313" key="3">
    <source>
        <dbReference type="EMBL" id="CCC95744.1"/>
    </source>
</evidence>
<dbReference type="SUPFAM" id="SSF53254">
    <property type="entry name" value="Phosphoglycerate mutase-like"/>
    <property type="match status" value="1"/>
</dbReference>
<evidence type="ECO:0000256" key="2">
    <source>
        <dbReference type="SAM" id="SignalP"/>
    </source>
</evidence>
<keyword evidence="1" id="KW-1133">Transmembrane helix</keyword>
<dbReference type="VEuPathDB" id="TriTrypDB:TcIL3000.11.12400"/>
<name>G0V272_TRYCI</name>
<dbReference type="Gene3D" id="3.40.50.1240">
    <property type="entry name" value="Phosphoglycerate mutase-like"/>
    <property type="match status" value="1"/>
</dbReference>
<accession>G0V272</accession>
<reference evidence="3" key="1">
    <citation type="journal article" date="2012" name="Proc. Natl. Acad. Sci. U.S.A.">
        <title>Antigenic diversity is generated by distinct evolutionary mechanisms in African trypanosome species.</title>
        <authorList>
            <person name="Jackson A.P."/>
            <person name="Berry A."/>
            <person name="Aslett M."/>
            <person name="Allison H.C."/>
            <person name="Burton P."/>
            <person name="Vavrova-Anderson J."/>
            <person name="Brown R."/>
            <person name="Browne H."/>
            <person name="Corton N."/>
            <person name="Hauser H."/>
            <person name="Gamble J."/>
            <person name="Gilderthorp R."/>
            <person name="Marcello L."/>
            <person name="McQuillan J."/>
            <person name="Otto T.D."/>
            <person name="Quail M.A."/>
            <person name="Sanders M.J."/>
            <person name="van Tonder A."/>
            <person name="Ginger M.L."/>
            <person name="Field M.C."/>
            <person name="Barry J.D."/>
            <person name="Hertz-Fowler C."/>
            <person name="Berriman M."/>
        </authorList>
    </citation>
    <scope>NUCLEOTIDE SEQUENCE</scope>
    <source>
        <strain evidence="3">IL3000</strain>
    </source>
</reference>
<dbReference type="InterPro" id="IPR029033">
    <property type="entry name" value="His_PPase_superfam"/>
</dbReference>
<keyword evidence="1" id="KW-0472">Membrane</keyword>
<evidence type="ECO:0000256" key="1">
    <source>
        <dbReference type="SAM" id="Phobius"/>
    </source>
</evidence>
<organism evidence="3">
    <name type="scientific">Trypanosoma congolense (strain IL3000)</name>
    <dbReference type="NCBI Taxonomy" id="1068625"/>
    <lineage>
        <taxon>Eukaryota</taxon>
        <taxon>Discoba</taxon>
        <taxon>Euglenozoa</taxon>
        <taxon>Kinetoplastea</taxon>
        <taxon>Metakinetoplastina</taxon>
        <taxon>Trypanosomatida</taxon>
        <taxon>Trypanosomatidae</taxon>
        <taxon>Trypanosoma</taxon>
        <taxon>Nannomonas</taxon>
    </lineage>
</organism>
<dbReference type="AlphaFoldDB" id="G0V272"/>
<feature type="transmembrane region" description="Helical" evidence="1">
    <location>
        <begin position="462"/>
        <end position="485"/>
    </location>
</feature>
<dbReference type="EMBL" id="HE575324">
    <property type="protein sequence ID" value="CCC95744.1"/>
    <property type="molecule type" value="Genomic_DNA"/>
</dbReference>
<proteinExistence type="predicted"/>
<keyword evidence="1" id="KW-0812">Transmembrane</keyword>